<keyword evidence="1" id="KW-0732">Signal</keyword>
<keyword evidence="5" id="KW-1185">Reference proteome</keyword>
<dbReference type="GO" id="GO:0006508">
    <property type="term" value="P:proteolysis"/>
    <property type="evidence" value="ECO:0007669"/>
    <property type="project" value="UniProtKB-KW"/>
</dbReference>
<evidence type="ECO:0000313" key="3">
    <source>
        <dbReference type="EMBL" id="TDR33492.1"/>
    </source>
</evidence>
<dbReference type="Proteomes" id="UP000294641">
    <property type="component" value="Unassembled WGS sequence"/>
</dbReference>
<evidence type="ECO:0000313" key="5">
    <source>
        <dbReference type="Proteomes" id="UP000294641"/>
    </source>
</evidence>
<comment type="caution">
    <text evidence="2">The sequence shown here is derived from an EMBL/GenBank/DDBJ whole genome shotgun (WGS) entry which is preliminary data.</text>
</comment>
<feature type="chain" id="PRO_5044580915" evidence="1">
    <location>
        <begin position="27"/>
        <end position="327"/>
    </location>
</feature>
<dbReference type="GO" id="GO:0008233">
    <property type="term" value="F:peptidase activity"/>
    <property type="evidence" value="ECO:0007669"/>
    <property type="project" value="UniProtKB-KW"/>
</dbReference>
<proteinExistence type="predicted"/>
<dbReference type="Proteomes" id="UP000254330">
    <property type="component" value="Unassembled WGS sequence"/>
</dbReference>
<reference evidence="2 4" key="1">
    <citation type="submission" date="2018-06" db="EMBL/GenBank/DDBJ databases">
        <authorList>
            <consortium name="Pathogen Informatics"/>
            <person name="Doyle S."/>
        </authorList>
    </citation>
    <scope>NUCLEOTIDE SEQUENCE [LARGE SCALE GENOMIC DNA]</scope>
    <source>
        <strain evidence="2 4">NCTC10597</strain>
    </source>
</reference>
<keyword evidence="3" id="KW-0645">Protease</keyword>
<reference evidence="3 5" key="2">
    <citation type="submission" date="2019-03" db="EMBL/GenBank/DDBJ databases">
        <title>Genomic Encyclopedia of Type Strains, Phase IV (KMG-IV): sequencing the most valuable type-strain genomes for metagenomic binning, comparative biology and taxonomic classification.</title>
        <authorList>
            <person name="Goeker M."/>
        </authorList>
    </citation>
    <scope>NUCLEOTIDE SEQUENCE [LARGE SCALE GENOMIC DNA]</scope>
    <source>
        <strain evidence="3 5">DSM 20580</strain>
    </source>
</reference>
<dbReference type="PROSITE" id="PS51257">
    <property type="entry name" value="PROKAR_LIPOPROTEIN"/>
    <property type="match status" value="1"/>
</dbReference>
<dbReference type="AlphaFoldDB" id="A0A2U3A9H6"/>
<accession>A0A2U3A9H6</accession>
<evidence type="ECO:0000313" key="2">
    <source>
        <dbReference type="EMBL" id="STX08390.1"/>
    </source>
</evidence>
<dbReference type="RefSeq" id="WP_109350781.1">
    <property type="nucleotide sequence ID" value="NZ_BJUE01000073.1"/>
</dbReference>
<dbReference type="OrthoDB" id="27442at2"/>
<dbReference type="EMBL" id="UGNP01000001">
    <property type="protein sequence ID" value="STX08390.1"/>
    <property type="molecule type" value="Genomic_DNA"/>
</dbReference>
<dbReference type="EMBL" id="SNZG01000053">
    <property type="protein sequence ID" value="TDR33492.1"/>
    <property type="molecule type" value="Genomic_DNA"/>
</dbReference>
<evidence type="ECO:0000313" key="4">
    <source>
        <dbReference type="Proteomes" id="UP000254330"/>
    </source>
</evidence>
<dbReference type="InterPro" id="IPR022118">
    <property type="entry name" value="Peptidase_C70_AvrRpt2"/>
</dbReference>
<evidence type="ECO:0000256" key="1">
    <source>
        <dbReference type="SAM" id="SignalP"/>
    </source>
</evidence>
<sequence>MKRTLTAVMASAMLLLSACSSTNSQGADDSTKGADVKTSPETTVAVKTNLIEGKDYDENGGADAYANKGDHADSKYYKHPDFYNMKSDDELTIIPKFKTMQQTTEWACGNTTSLMVLHHFGKTDVTEWDLATAMKSSTDEDVKGAKPGTANNFYEYGTNVEKLYNYFNNLDGFKVVETSYKEQVKKSDLISEKDGKTPSDVGNLPAPFTYGSLYTSENNDASTKYVDDAKDSFFVKWLTGHLKAERPIMVEWGDWDGHWQAIIGYDNGGTPEIGDDMLIFADPYDTSDHWQDGYYYFPLERWFSMWKDRNVAPKPFQLQPYIIVDKK</sequence>
<protein>
    <submittedName>
        <fullName evidence="3">Papain like cysteine protease AvrRpt2</fullName>
    </submittedName>
</protein>
<name>A0A2U3A9H6_9BACL</name>
<gene>
    <name evidence="3" type="ORF">DFR61_15311</name>
    <name evidence="2" type="ORF">NCTC10597_00023</name>
</gene>
<keyword evidence="3" id="KW-0378">Hydrolase</keyword>
<dbReference type="Pfam" id="PF12385">
    <property type="entry name" value="Peptidase_C70"/>
    <property type="match status" value="1"/>
</dbReference>
<feature type="signal peptide" evidence="1">
    <location>
        <begin position="1"/>
        <end position="26"/>
    </location>
</feature>
<organism evidence="2 4">
    <name type="scientific">Kurthia zopfii</name>
    <dbReference type="NCBI Taxonomy" id="1650"/>
    <lineage>
        <taxon>Bacteria</taxon>
        <taxon>Bacillati</taxon>
        <taxon>Bacillota</taxon>
        <taxon>Bacilli</taxon>
        <taxon>Bacillales</taxon>
        <taxon>Caryophanaceae</taxon>
        <taxon>Kurthia</taxon>
    </lineage>
</organism>